<evidence type="ECO:0000256" key="1">
    <source>
        <dbReference type="SAM" id="MobiDB-lite"/>
    </source>
</evidence>
<dbReference type="AlphaFoldDB" id="A0A0E9XC21"/>
<accession>A0A0E9XC21</accession>
<reference evidence="2" key="1">
    <citation type="submission" date="2014-11" db="EMBL/GenBank/DDBJ databases">
        <authorList>
            <person name="Amaro Gonzalez C."/>
        </authorList>
    </citation>
    <scope>NUCLEOTIDE SEQUENCE</scope>
</reference>
<feature type="region of interest" description="Disordered" evidence="1">
    <location>
        <begin position="1"/>
        <end position="27"/>
    </location>
</feature>
<feature type="compositionally biased region" description="Basic residues" evidence="1">
    <location>
        <begin position="1"/>
        <end position="19"/>
    </location>
</feature>
<sequence length="27" mass="3224">MKIKQRNGHRSTHIKKKEKKSCTFPVI</sequence>
<proteinExistence type="predicted"/>
<protein>
    <submittedName>
        <fullName evidence="2">Uncharacterized protein</fullName>
    </submittedName>
</protein>
<reference evidence="2" key="2">
    <citation type="journal article" date="2015" name="Fish Shellfish Immunol.">
        <title>Early steps in the European eel (Anguilla anguilla)-Vibrio vulnificus interaction in the gills: Role of the RtxA13 toxin.</title>
        <authorList>
            <person name="Callol A."/>
            <person name="Pajuelo D."/>
            <person name="Ebbesson L."/>
            <person name="Teles M."/>
            <person name="MacKenzie S."/>
            <person name="Amaro C."/>
        </authorList>
    </citation>
    <scope>NUCLEOTIDE SEQUENCE</scope>
</reference>
<evidence type="ECO:0000313" key="2">
    <source>
        <dbReference type="EMBL" id="JAI00210.1"/>
    </source>
</evidence>
<name>A0A0E9XC21_ANGAN</name>
<organism evidence="2">
    <name type="scientific">Anguilla anguilla</name>
    <name type="common">European freshwater eel</name>
    <name type="synonym">Muraena anguilla</name>
    <dbReference type="NCBI Taxonomy" id="7936"/>
    <lineage>
        <taxon>Eukaryota</taxon>
        <taxon>Metazoa</taxon>
        <taxon>Chordata</taxon>
        <taxon>Craniata</taxon>
        <taxon>Vertebrata</taxon>
        <taxon>Euteleostomi</taxon>
        <taxon>Actinopterygii</taxon>
        <taxon>Neopterygii</taxon>
        <taxon>Teleostei</taxon>
        <taxon>Anguilliformes</taxon>
        <taxon>Anguillidae</taxon>
        <taxon>Anguilla</taxon>
    </lineage>
</organism>
<dbReference type="EMBL" id="GBXM01008368">
    <property type="protein sequence ID" value="JAI00210.1"/>
    <property type="molecule type" value="Transcribed_RNA"/>
</dbReference>